<evidence type="ECO:0000313" key="1">
    <source>
        <dbReference type="EMBL" id="CAC5341602.1"/>
    </source>
</evidence>
<evidence type="ECO:0000313" key="2">
    <source>
        <dbReference type="Proteomes" id="UP000196521"/>
    </source>
</evidence>
<gene>
    <name evidence="1" type="ORF">PLAN_130146</name>
</gene>
<dbReference type="EMBL" id="CZCZ02000008">
    <property type="protein sequence ID" value="CAC5341602.1"/>
    <property type="molecule type" value="Genomic_DNA"/>
</dbReference>
<dbReference type="RefSeq" id="WP_158442145.1">
    <property type="nucleotide sequence ID" value="NZ_LR812491.1"/>
</dbReference>
<dbReference type="Proteomes" id="UP000196521">
    <property type="component" value="Unassembled WGS sequence"/>
</dbReference>
<organism evidence="1 2">
    <name type="scientific">Planktothrix rubescens CCAP 1459/22</name>
    <dbReference type="NCBI Taxonomy" id="329571"/>
    <lineage>
        <taxon>Bacteria</taxon>
        <taxon>Bacillati</taxon>
        <taxon>Cyanobacteriota</taxon>
        <taxon>Cyanophyceae</taxon>
        <taxon>Oscillatoriophycideae</taxon>
        <taxon>Oscillatoriales</taxon>
        <taxon>Microcoleaceae</taxon>
        <taxon>Planktothrix</taxon>
    </lineage>
</organism>
<reference evidence="1" key="1">
    <citation type="submission" date="2020-05" db="EMBL/GenBank/DDBJ databases">
        <authorList>
            <consortium name="Genoscope - CEA"/>
            <person name="William W."/>
        </authorList>
    </citation>
    <scope>NUCLEOTIDE SEQUENCE [LARGE SCALE GENOMIC DNA]</scope>
    <source>
        <strain evidence="1">PCC 7821</strain>
    </source>
</reference>
<keyword evidence="2" id="KW-1185">Reference proteome</keyword>
<accession>A0A6J7ZI98</accession>
<proteinExistence type="predicted"/>
<protein>
    <submittedName>
        <fullName evidence="1">Uncharacterized protein</fullName>
    </submittedName>
</protein>
<name>A0A6J7ZI98_PLARU</name>
<comment type="caution">
    <text evidence="1">The sequence shown here is derived from an EMBL/GenBank/DDBJ whole genome shotgun (WGS) entry which is preliminary data.</text>
</comment>
<sequence>MIVTSWLREIIHSQTFGKEGDQSQQWLVESGLGTAIAGGYFQYEDIA</sequence>
<dbReference type="AlphaFoldDB" id="A0A6J7ZI98"/>